<keyword evidence="2" id="KW-1185">Reference proteome</keyword>
<proteinExistence type="predicted"/>
<comment type="caution">
    <text evidence="1">The sequence shown here is derived from an EMBL/GenBank/DDBJ whole genome shotgun (WGS) entry which is preliminary data.</text>
</comment>
<dbReference type="AlphaFoldDB" id="A0AAD9N6Z2"/>
<organism evidence="1 2">
    <name type="scientific">Ridgeia piscesae</name>
    <name type="common">Tubeworm</name>
    <dbReference type="NCBI Taxonomy" id="27915"/>
    <lineage>
        <taxon>Eukaryota</taxon>
        <taxon>Metazoa</taxon>
        <taxon>Spiralia</taxon>
        <taxon>Lophotrochozoa</taxon>
        <taxon>Annelida</taxon>
        <taxon>Polychaeta</taxon>
        <taxon>Sedentaria</taxon>
        <taxon>Canalipalpata</taxon>
        <taxon>Sabellida</taxon>
        <taxon>Siboglinidae</taxon>
        <taxon>Ridgeia</taxon>
    </lineage>
</organism>
<dbReference type="Proteomes" id="UP001209878">
    <property type="component" value="Unassembled WGS sequence"/>
</dbReference>
<name>A0AAD9N6Z2_RIDPI</name>
<gene>
    <name evidence="1" type="ORF">NP493_1972g00001</name>
</gene>
<dbReference type="EMBL" id="JAODUO010001971">
    <property type="protein sequence ID" value="KAK2156429.1"/>
    <property type="molecule type" value="Genomic_DNA"/>
</dbReference>
<evidence type="ECO:0000313" key="1">
    <source>
        <dbReference type="EMBL" id="KAK2156429.1"/>
    </source>
</evidence>
<sequence length="100" mass="11404">MWCLITGAGFRLTFPASSRIKTNLNVGLERGIGSNFRLKQRLRHGRLCRYVTDSCMLMYFDGVVMTSDHCASMLHNLKLWLLEAAKQDKNTTHNENNGDI</sequence>
<accession>A0AAD9N6Z2</accession>
<evidence type="ECO:0000313" key="2">
    <source>
        <dbReference type="Proteomes" id="UP001209878"/>
    </source>
</evidence>
<reference evidence="1" key="1">
    <citation type="journal article" date="2023" name="Mol. Biol. Evol.">
        <title>Third-Generation Sequencing Reveals the Adaptive Role of the Epigenome in Three Deep-Sea Polychaetes.</title>
        <authorList>
            <person name="Perez M."/>
            <person name="Aroh O."/>
            <person name="Sun Y."/>
            <person name="Lan Y."/>
            <person name="Juniper S.K."/>
            <person name="Young C.R."/>
            <person name="Angers B."/>
            <person name="Qian P.Y."/>
        </authorList>
    </citation>
    <scope>NUCLEOTIDE SEQUENCE</scope>
    <source>
        <strain evidence="1">R07B-5</strain>
    </source>
</reference>
<protein>
    <submittedName>
        <fullName evidence="1">Uncharacterized protein</fullName>
    </submittedName>
</protein>